<name>A0A1G2M1I8_9BACT</name>
<gene>
    <name evidence="1" type="ORF">A2664_03315</name>
</gene>
<dbReference type="InterPro" id="IPR029033">
    <property type="entry name" value="His_PPase_superfam"/>
</dbReference>
<reference evidence="1 2" key="1">
    <citation type="journal article" date="2016" name="Nat. Commun.">
        <title>Thousands of microbial genomes shed light on interconnected biogeochemical processes in an aquifer system.</title>
        <authorList>
            <person name="Anantharaman K."/>
            <person name="Brown C.T."/>
            <person name="Hug L.A."/>
            <person name="Sharon I."/>
            <person name="Castelle C.J."/>
            <person name="Probst A.J."/>
            <person name="Thomas B.C."/>
            <person name="Singh A."/>
            <person name="Wilkins M.J."/>
            <person name="Karaoz U."/>
            <person name="Brodie E.L."/>
            <person name="Williams K.H."/>
            <person name="Hubbard S.S."/>
            <person name="Banfield J.F."/>
        </authorList>
    </citation>
    <scope>NUCLEOTIDE SEQUENCE [LARGE SCALE GENOMIC DNA]</scope>
</reference>
<protein>
    <recommendedName>
        <fullName evidence="3">Histidine phosphatase family protein</fullName>
    </recommendedName>
</protein>
<dbReference type="SUPFAM" id="SSF53254">
    <property type="entry name" value="Phosphoglycerate mutase-like"/>
    <property type="match status" value="1"/>
</dbReference>
<proteinExistence type="predicted"/>
<dbReference type="Proteomes" id="UP000178873">
    <property type="component" value="Unassembled WGS sequence"/>
</dbReference>
<evidence type="ECO:0000313" key="2">
    <source>
        <dbReference type="Proteomes" id="UP000178873"/>
    </source>
</evidence>
<dbReference type="Gene3D" id="3.40.50.1240">
    <property type="entry name" value="Phosphoglycerate mutase-like"/>
    <property type="match status" value="1"/>
</dbReference>
<dbReference type="EMBL" id="MHRF01000013">
    <property type="protein sequence ID" value="OHA17624.1"/>
    <property type="molecule type" value="Genomic_DNA"/>
</dbReference>
<evidence type="ECO:0008006" key="3">
    <source>
        <dbReference type="Google" id="ProtNLM"/>
    </source>
</evidence>
<evidence type="ECO:0000313" key="1">
    <source>
        <dbReference type="EMBL" id="OHA17624.1"/>
    </source>
</evidence>
<comment type="caution">
    <text evidence="1">The sequence shown here is derived from an EMBL/GenBank/DDBJ whole genome shotgun (WGS) entry which is preliminary data.</text>
</comment>
<dbReference type="AlphaFoldDB" id="A0A1G2M1I8"/>
<accession>A0A1G2M1I8</accession>
<organism evidence="1 2">
    <name type="scientific">Candidatus Taylorbacteria bacterium RIFCSPHIGHO2_01_FULL_46_22b</name>
    <dbReference type="NCBI Taxonomy" id="1802301"/>
    <lineage>
        <taxon>Bacteria</taxon>
        <taxon>Candidatus Tayloriibacteriota</taxon>
    </lineage>
</organism>
<sequence>MAKICMVFHDAKVEDVTRYPKVLGANPPMTMDGMENLLHLLPVIRRFGPYHVLYCSRMARASDAASVFANFYDLDFHSMEELGQKANLDKASGEVIYYPGCEQQDYVYWQQSGVRAMRKISTAHLKQTNVLVTSHRPVIGGIVAHTKGITTNDSLKGFIHDPELTKKGYVLVNVDPDDGLITLLE</sequence>